<dbReference type="Pfam" id="PF13175">
    <property type="entry name" value="AAA_15"/>
    <property type="match status" value="1"/>
</dbReference>
<sequence>MRLKSFRIQNYKSIIDSGECRLSENDGITVLAGQNESGKSSILQAIRDFENETIDLDSVREDDSTPTITCVYCDIVEDTKRFRAMDNDDLTSNIWNYYLNLGELRLTKKLGEKTKLVSSIEIMAADKIMEIIQNVNGESKIWNEKVKKGEIDKDEIEIFDVDDTLQEIIKVLVSLTPYNLFFDDFCDILPNKILLSEFKSGGSSTKGYQAVKNVETILGADFIKLDSLSDGRRETTQTSYHETLTAEFNEKWKQRIGEGAGAKVHVKYYRDESGASYLKFYVETKKGEYLPVEKRSQGFKWFLSFYLQLKAENKGERKLIILFDEPGMYLHSKAQSDMIKVFEELSHKNQIIYSTHSPYLIDTSKLHRVRLVLNTKDNGTTAEKITSGKINNQLESLKPIIDAIGLEVAMPFSVAKWIFLSKVLHDSSEMTPIIPAQSTPPI</sequence>
<organism evidence="2 3">
    <name type="scientific">Dyadobacter linearis</name>
    <dbReference type="NCBI Taxonomy" id="2823330"/>
    <lineage>
        <taxon>Bacteria</taxon>
        <taxon>Pseudomonadati</taxon>
        <taxon>Bacteroidota</taxon>
        <taxon>Cytophagia</taxon>
        <taxon>Cytophagales</taxon>
        <taxon>Spirosomataceae</taxon>
        <taxon>Dyadobacter</taxon>
    </lineage>
</organism>
<dbReference type="InterPro" id="IPR051396">
    <property type="entry name" value="Bact_Antivir_Def_Nuclease"/>
</dbReference>
<evidence type="ECO:0000313" key="3">
    <source>
        <dbReference type="Proteomes" id="UP000679725"/>
    </source>
</evidence>
<evidence type="ECO:0000259" key="1">
    <source>
        <dbReference type="Pfam" id="PF13175"/>
    </source>
</evidence>
<dbReference type="InterPro" id="IPR041685">
    <property type="entry name" value="AAA_GajA/Old/RecF-like"/>
</dbReference>
<dbReference type="Proteomes" id="UP000679725">
    <property type="component" value="Unassembled WGS sequence"/>
</dbReference>
<evidence type="ECO:0000313" key="2">
    <source>
        <dbReference type="EMBL" id="CAG5067281.1"/>
    </source>
</evidence>
<keyword evidence="3" id="KW-1185">Reference proteome</keyword>
<accession>A0ABN7QZ78</accession>
<reference evidence="2 3" key="1">
    <citation type="submission" date="2021-04" db="EMBL/GenBank/DDBJ databases">
        <authorList>
            <person name="Rodrigo-Torres L."/>
            <person name="Arahal R. D."/>
            <person name="Lucena T."/>
        </authorList>
    </citation>
    <scope>NUCLEOTIDE SEQUENCE [LARGE SCALE GENOMIC DNA]</scope>
    <source>
        <strain evidence="2 3">CECT 9623</strain>
    </source>
</reference>
<feature type="domain" description="Endonuclease GajA/Old nuclease/RecF-like AAA" evidence="1">
    <location>
        <begin position="1"/>
        <end position="361"/>
    </location>
</feature>
<dbReference type="RefSeq" id="WP_215231474.1">
    <property type="nucleotide sequence ID" value="NZ_CAJRAU010000001.1"/>
</dbReference>
<protein>
    <recommendedName>
        <fullName evidence="1">Endonuclease GajA/Old nuclease/RecF-like AAA domain-containing protein</fullName>
    </recommendedName>
</protein>
<dbReference type="SUPFAM" id="SSF52540">
    <property type="entry name" value="P-loop containing nucleoside triphosphate hydrolases"/>
    <property type="match status" value="1"/>
</dbReference>
<dbReference type="EMBL" id="CAJRAU010000001">
    <property type="protein sequence ID" value="CAG5067281.1"/>
    <property type="molecule type" value="Genomic_DNA"/>
</dbReference>
<dbReference type="PANTHER" id="PTHR43581">
    <property type="entry name" value="ATP/GTP PHOSPHATASE"/>
    <property type="match status" value="1"/>
</dbReference>
<dbReference type="Gene3D" id="3.40.50.300">
    <property type="entry name" value="P-loop containing nucleotide triphosphate hydrolases"/>
    <property type="match status" value="2"/>
</dbReference>
<comment type="caution">
    <text evidence="2">The sequence shown here is derived from an EMBL/GenBank/DDBJ whole genome shotgun (WGS) entry which is preliminary data.</text>
</comment>
<proteinExistence type="predicted"/>
<name>A0ABN7QZ78_9BACT</name>
<dbReference type="PANTHER" id="PTHR43581:SF4">
    <property type="entry name" value="ATP_GTP PHOSPHATASE"/>
    <property type="match status" value="1"/>
</dbReference>
<dbReference type="InterPro" id="IPR027417">
    <property type="entry name" value="P-loop_NTPase"/>
</dbReference>
<gene>
    <name evidence="2" type="ORF">DYBT9623_00001</name>
</gene>